<dbReference type="PRINTS" id="PR00092">
    <property type="entry name" value="TYROSINASE"/>
</dbReference>
<dbReference type="PROSITE" id="PS00498">
    <property type="entry name" value="TYROSINASE_2"/>
    <property type="match status" value="1"/>
</dbReference>
<protein>
    <submittedName>
        <fullName evidence="8">Duf895 domain membrane protein</fullName>
    </submittedName>
</protein>
<dbReference type="Gene3D" id="1.10.1280.10">
    <property type="entry name" value="Di-copper center containing domain from catechol oxidase"/>
    <property type="match status" value="1"/>
</dbReference>
<evidence type="ECO:0000313" key="9">
    <source>
        <dbReference type="Proteomes" id="UP000781932"/>
    </source>
</evidence>
<proteinExistence type="predicted"/>
<feature type="transmembrane region" description="Helical" evidence="4">
    <location>
        <begin position="419"/>
        <end position="437"/>
    </location>
</feature>
<feature type="transmembrane region" description="Helical" evidence="4">
    <location>
        <begin position="449"/>
        <end position="474"/>
    </location>
</feature>
<dbReference type="Pfam" id="PF00264">
    <property type="entry name" value="Tyrosinase"/>
    <property type="match status" value="1"/>
</dbReference>
<dbReference type="Proteomes" id="UP000781932">
    <property type="component" value="Unassembled WGS sequence"/>
</dbReference>
<evidence type="ECO:0000256" key="1">
    <source>
        <dbReference type="ARBA" id="ARBA00004141"/>
    </source>
</evidence>
<dbReference type="InterPro" id="IPR036259">
    <property type="entry name" value="MFS_trans_sf"/>
</dbReference>
<dbReference type="PANTHER" id="PTHR11474:SF116">
    <property type="entry name" value="TYROSINASE"/>
    <property type="match status" value="1"/>
</dbReference>
<dbReference type="AlphaFoldDB" id="A0A9P6IHM1"/>
<feature type="transmembrane region" description="Helical" evidence="4">
    <location>
        <begin position="610"/>
        <end position="631"/>
    </location>
</feature>
<sequence length="808" mass="88242">MRSSFIGLLALQASSVVLGSPVPEPATAEGFEKLAALAQSAFDKTKSEVESGEIQKRGGSCAWYNVRVRREWGSLNRQEKLDYINAVKCLQSKPALTPASDAPGAKTRFDDFVATHINQTLTIHYTANFLSWHRYFTWQYEEALRNECGYKGTQPYWDWAKTAVTGMEKSPIFDGSDTSMSGNGEFIPDRENIILTGQNDLPPIVLPVGTGGGCVTSGPFKDMTVNLGPAALDLPGGISEANPEGPLSHNPRCLKRDLTTDINLAYANITAILSNILKPQNVNDFQMQMQGVPGSGNIGIHGGGHYSLGGDPGRDVFTSPGDPAFYLHHSMIDRVWWMWQMLSPEERQYGETALSGTNTFLDQPPSANGTFDDYLEYGWVGDLGAGGQAEPYVVNAVNVITFVIMVFFSPLASIVGNLIGLKWIVVFGTLGYVPYSAALYCNSLWGTQWFLIFGAVTCGFSAAALWPGEAAIAVGYPEVARRGICISIWMALGKLGSIIATAIQLALNKDGDTTGAIAPSTYLVLVAIQCLGLPLSFLLSPPDKLVRKDGKKPVFANSQRSFMTQLKSFLAQFKRKEVLLLIPAFITAQWGVTYQGNYMAAYFTVRARTLSGFLIAVVGAISNLLAGWWLDTKHLRRTTQARWSWYFLLALFTLVWIWNIVVQERWARESPVEIDWSSPNFGEGVAIFILYRIAYETIGVWLYWTLGTFDVEADTIALSMGVLRSGESVGSALSYAVGSVRSASLMTNLIVSVVVFYVAVPATTWAALLVKDRLPGELSSDSDFDSNEQLPAPGADTERVQVGYVAKS</sequence>
<evidence type="ECO:0000256" key="2">
    <source>
        <dbReference type="ARBA" id="ARBA00022723"/>
    </source>
</evidence>
<keyword evidence="4" id="KW-0472">Membrane</keyword>
<dbReference type="GeneID" id="62159201"/>
<keyword evidence="4" id="KW-0812">Transmembrane</keyword>
<feature type="transmembrane region" description="Helical" evidence="4">
    <location>
        <begin position="681"/>
        <end position="704"/>
    </location>
</feature>
<dbReference type="PROSITE" id="PS00497">
    <property type="entry name" value="TYROSINASE_1"/>
    <property type="match status" value="1"/>
</dbReference>
<feature type="transmembrane region" description="Helical" evidence="4">
    <location>
        <begin position="643"/>
        <end position="661"/>
    </location>
</feature>
<comment type="caution">
    <text evidence="8">The sequence shown here is derived from an EMBL/GenBank/DDBJ whole genome shotgun (WGS) entry which is preliminary data.</text>
</comment>
<evidence type="ECO:0000259" key="6">
    <source>
        <dbReference type="PROSITE" id="PS00497"/>
    </source>
</evidence>
<feature type="chain" id="PRO_5040262475" evidence="5">
    <location>
        <begin position="20"/>
        <end position="808"/>
    </location>
</feature>
<dbReference type="InterPro" id="IPR008922">
    <property type="entry name" value="Di-copper_centre_dom_sf"/>
</dbReference>
<evidence type="ECO:0000313" key="8">
    <source>
        <dbReference type="EMBL" id="KAF9879175.1"/>
    </source>
</evidence>
<organism evidence="8 9">
    <name type="scientific">Colletotrichum karsti</name>
    <dbReference type="NCBI Taxonomy" id="1095194"/>
    <lineage>
        <taxon>Eukaryota</taxon>
        <taxon>Fungi</taxon>
        <taxon>Dikarya</taxon>
        <taxon>Ascomycota</taxon>
        <taxon>Pezizomycotina</taxon>
        <taxon>Sordariomycetes</taxon>
        <taxon>Hypocreomycetidae</taxon>
        <taxon>Glomerellales</taxon>
        <taxon>Glomerellaceae</taxon>
        <taxon>Colletotrichum</taxon>
        <taxon>Colletotrichum boninense species complex</taxon>
    </lineage>
</organism>
<dbReference type="PANTHER" id="PTHR11474">
    <property type="entry name" value="TYROSINASE FAMILY MEMBER"/>
    <property type="match status" value="1"/>
</dbReference>
<comment type="subcellular location">
    <subcellularLocation>
        <location evidence="1">Membrane</location>
        <topology evidence="1">Multi-pass membrane protein</topology>
    </subcellularLocation>
</comment>
<dbReference type="InterPro" id="IPR050316">
    <property type="entry name" value="Tyrosinase/Hemocyanin"/>
</dbReference>
<accession>A0A9P6IHM1</accession>
<dbReference type="SUPFAM" id="SSF48056">
    <property type="entry name" value="Di-copper centre-containing domain"/>
    <property type="match status" value="1"/>
</dbReference>
<keyword evidence="5" id="KW-0732">Signal</keyword>
<dbReference type="InterPro" id="IPR002227">
    <property type="entry name" value="Tyrosinase_Cu-bd"/>
</dbReference>
<evidence type="ECO:0000259" key="7">
    <source>
        <dbReference type="PROSITE" id="PS00498"/>
    </source>
</evidence>
<feature type="region of interest" description="Disordered" evidence="3">
    <location>
        <begin position="778"/>
        <end position="799"/>
    </location>
</feature>
<dbReference type="RefSeq" id="XP_038748636.1">
    <property type="nucleotide sequence ID" value="XM_038886127.1"/>
</dbReference>
<dbReference type="GO" id="GO:0016020">
    <property type="term" value="C:membrane"/>
    <property type="evidence" value="ECO:0007669"/>
    <property type="project" value="UniProtKB-SubCell"/>
</dbReference>
<dbReference type="GO" id="GO:0046872">
    <property type="term" value="F:metal ion binding"/>
    <property type="evidence" value="ECO:0007669"/>
    <property type="project" value="UniProtKB-KW"/>
</dbReference>
<feature type="domain" description="Tyrosinase copper-binding" evidence="6">
    <location>
        <begin position="124"/>
        <end position="141"/>
    </location>
</feature>
<dbReference type="GO" id="GO:0022857">
    <property type="term" value="F:transmembrane transporter activity"/>
    <property type="evidence" value="ECO:0007669"/>
    <property type="project" value="InterPro"/>
</dbReference>
<feature type="transmembrane region" description="Helical" evidence="4">
    <location>
        <begin position="578"/>
        <end position="598"/>
    </location>
</feature>
<dbReference type="SUPFAM" id="SSF103473">
    <property type="entry name" value="MFS general substrate transporter"/>
    <property type="match status" value="1"/>
</dbReference>
<dbReference type="EMBL" id="JAATWM020000008">
    <property type="protein sequence ID" value="KAF9879175.1"/>
    <property type="molecule type" value="Genomic_DNA"/>
</dbReference>
<evidence type="ECO:0000256" key="3">
    <source>
        <dbReference type="SAM" id="MobiDB-lite"/>
    </source>
</evidence>
<feature type="domain" description="Tyrosinase copper-binding" evidence="7">
    <location>
        <begin position="322"/>
        <end position="333"/>
    </location>
</feature>
<dbReference type="GO" id="GO:0016491">
    <property type="term" value="F:oxidoreductase activity"/>
    <property type="evidence" value="ECO:0007669"/>
    <property type="project" value="InterPro"/>
</dbReference>
<dbReference type="Pfam" id="PF07690">
    <property type="entry name" value="MFS_1"/>
    <property type="match status" value="1"/>
</dbReference>
<evidence type="ECO:0000256" key="4">
    <source>
        <dbReference type="SAM" id="Phobius"/>
    </source>
</evidence>
<gene>
    <name evidence="8" type="ORF">CkaCkLH20_03408</name>
</gene>
<feature type="transmembrane region" description="Helical" evidence="4">
    <location>
        <begin position="392"/>
        <end position="412"/>
    </location>
</feature>
<feature type="transmembrane region" description="Helical" evidence="4">
    <location>
        <begin position="486"/>
        <end position="507"/>
    </location>
</feature>
<feature type="transmembrane region" description="Helical" evidence="4">
    <location>
        <begin position="519"/>
        <end position="539"/>
    </location>
</feature>
<dbReference type="InterPro" id="IPR011701">
    <property type="entry name" value="MFS"/>
</dbReference>
<keyword evidence="9" id="KW-1185">Reference proteome</keyword>
<dbReference type="OrthoDB" id="196103at2759"/>
<evidence type="ECO:0000256" key="5">
    <source>
        <dbReference type="SAM" id="SignalP"/>
    </source>
</evidence>
<reference evidence="8" key="2">
    <citation type="submission" date="2020-11" db="EMBL/GenBank/DDBJ databases">
        <title>Whole genome sequencing of Colletotrichum sp.</title>
        <authorList>
            <person name="Li H."/>
        </authorList>
    </citation>
    <scope>NUCLEOTIDE SEQUENCE</scope>
    <source>
        <strain evidence="8">CkLH20</strain>
    </source>
</reference>
<reference evidence="8" key="1">
    <citation type="submission" date="2020-03" db="EMBL/GenBank/DDBJ databases">
        <authorList>
            <person name="He L."/>
        </authorList>
    </citation>
    <scope>NUCLEOTIDE SEQUENCE</scope>
    <source>
        <strain evidence="8">CkLH20</strain>
    </source>
</reference>
<name>A0A9P6IHM1_9PEZI</name>
<feature type="transmembrane region" description="Helical" evidence="4">
    <location>
        <begin position="749"/>
        <end position="770"/>
    </location>
</feature>
<keyword evidence="4" id="KW-1133">Transmembrane helix</keyword>
<feature type="signal peptide" evidence="5">
    <location>
        <begin position="1"/>
        <end position="19"/>
    </location>
</feature>
<keyword evidence="2" id="KW-0479">Metal-binding</keyword>